<dbReference type="GO" id="GO:0009252">
    <property type="term" value="P:peptidoglycan biosynthetic process"/>
    <property type="evidence" value="ECO:0007669"/>
    <property type="project" value="TreeGrafter"/>
</dbReference>
<dbReference type="Proteomes" id="UP000190198">
    <property type="component" value="Unassembled WGS sequence"/>
</dbReference>
<evidence type="ECO:0008006" key="5">
    <source>
        <dbReference type="Google" id="ProtNLM"/>
    </source>
</evidence>
<dbReference type="InterPro" id="IPR028082">
    <property type="entry name" value="Peripla_BP_I"/>
</dbReference>
<proteinExistence type="predicted"/>
<comment type="caution">
    <text evidence="3">The sequence shown here is derived from an EMBL/GenBank/DDBJ whole genome shotgun (WGS) entry which is preliminary data.</text>
</comment>
<dbReference type="Pfam" id="PF04348">
    <property type="entry name" value="LppC"/>
    <property type="match status" value="1"/>
</dbReference>
<dbReference type="EMBL" id="MPRK01000003">
    <property type="protein sequence ID" value="OOZ43055.1"/>
    <property type="molecule type" value="Genomic_DNA"/>
</dbReference>
<dbReference type="CDD" id="cd06339">
    <property type="entry name" value="PBP1_YraM_LppC_lipoprotein-like"/>
    <property type="match status" value="1"/>
</dbReference>
<dbReference type="PROSITE" id="PS51257">
    <property type="entry name" value="PROKAR_LIPOPROTEIN"/>
    <property type="match status" value="1"/>
</dbReference>
<evidence type="ECO:0000256" key="1">
    <source>
        <dbReference type="ARBA" id="ARBA00023136"/>
    </source>
</evidence>
<dbReference type="OrthoDB" id="6708821at2"/>
<evidence type="ECO:0000313" key="4">
    <source>
        <dbReference type="Proteomes" id="UP000190198"/>
    </source>
</evidence>
<dbReference type="AlphaFoldDB" id="A0A1T2LD81"/>
<gene>
    <name evidence="3" type="ORF">BOW52_00360</name>
</gene>
<keyword evidence="1" id="KW-0472">Membrane</keyword>
<sequence>MKPMLSPIKLLLAATMVITTLSACGGRGVRTDAPLRTAATSAPDASTRIAVMLPMSGKHGQVSAAIRSGMELVNSRRPPSQRPMLEFINSGNGLSDALLSTTTGADIMVGPLSRKNVDQVMRETTSLPRTVIALNQVSDTSPYGVFQFGLSPDEDGRQIASKAFADGYRTASILYPETTWGSRYRAGFSKHWERLGGVTATIAAYPLPGETVTDSQEKKTNRERLTDAVKSVLENSGDFVYVVGKPAKARDLRTFLLYYGNFDLPVYISARGYDRRLFAHNMADLRNAWMPAMPINIPDERPEPVSATQSETDTPGQDAETAAIEALAIQPQSNEPDWAQLTATASQSSGYHSDIISSAVPGWNDIASMPGFDANYAAYYAMGIDAMLLALNSSQLSPDRTIRGSTGLLFSDEDGIIRRHPAWIYYDSEQIKVLPPAVH</sequence>
<keyword evidence="4" id="KW-1185">Reference proteome</keyword>
<dbReference type="PANTHER" id="PTHR38038:SF1">
    <property type="entry name" value="PENICILLIN-BINDING PROTEIN ACTIVATOR LPOA"/>
    <property type="match status" value="1"/>
</dbReference>
<dbReference type="GO" id="GO:0030234">
    <property type="term" value="F:enzyme regulator activity"/>
    <property type="evidence" value="ECO:0007669"/>
    <property type="project" value="TreeGrafter"/>
</dbReference>
<organism evidence="3 4">
    <name type="scientific">Solemya elarraichensis gill symbiont</name>
    <dbReference type="NCBI Taxonomy" id="1918949"/>
    <lineage>
        <taxon>Bacteria</taxon>
        <taxon>Pseudomonadati</taxon>
        <taxon>Pseudomonadota</taxon>
        <taxon>Gammaproteobacteria</taxon>
        <taxon>sulfur-oxidizing symbionts</taxon>
    </lineage>
</organism>
<keyword evidence="2" id="KW-0732">Signal</keyword>
<feature type="chain" id="PRO_5012956053" description="Leucine-binding protein domain-containing protein" evidence="2">
    <location>
        <begin position="26"/>
        <end position="439"/>
    </location>
</feature>
<dbReference type="PANTHER" id="PTHR38038">
    <property type="entry name" value="PENICILLIN-BINDING PROTEIN ACTIVATOR LPOA"/>
    <property type="match status" value="1"/>
</dbReference>
<dbReference type="Gene3D" id="3.40.50.2300">
    <property type="match status" value="2"/>
</dbReference>
<protein>
    <recommendedName>
        <fullName evidence="5">Leucine-binding protein domain-containing protein</fullName>
    </recommendedName>
</protein>
<dbReference type="GO" id="GO:0031241">
    <property type="term" value="C:periplasmic side of cell outer membrane"/>
    <property type="evidence" value="ECO:0007669"/>
    <property type="project" value="TreeGrafter"/>
</dbReference>
<name>A0A1T2LD81_9GAMM</name>
<evidence type="ECO:0000256" key="2">
    <source>
        <dbReference type="SAM" id="SignalP"/>
    </source>
</evidence>
<feature type="signal peptide" evidence="2">
    <location>
        <begin position="1"/>
        <end position="25"/>
    </location>
</feature>
<dbReference type="SUPFAM" id="SSF53822">
    <property type="entry name" value="Periplasmic binding protein-like I"/>
    <property type="match status" value="2"/>
</dbReference>
<accession>A0A1T2LD81</accession>
<evidence type="ECO:0000313" key="3">
    <source>
        <dbReference type="EMBL" id="OOZ43055.1"/>
    </source>
</evidence>
<reference evidence="3 4" key="1">
    <citation type="submission" date="2016-11" db="EMBL/GenBank/DDBJ databases">
        <title>Mixed transmission modes and dynamic genome evolution in an obligate animal-bacterial symbiosis.</title>
        <authorList>
            <person name="Russell S.L."/>
            <person name="Corbett-Detig R.B."/>
            <person name="Cavanaugh C.M."/>
        </authorList>
    </citation>
    <scope>NUCLEOTIDE SEQUENCE [LARGE SCALE GENOMIC DNA]</scope>
    <source>
        <strain evidence="3">Sp-SM6</strain>
    </source>
</reference>
<dbReference type="InterPro" id="IPR007443">
    <property type="entry name" value="LpoA"/>
</dbReference>